<gene>
    <name evidence="1" type="ORF">NWFMUON74_34420</name>
</gene>
<dbReference type="Proteomes" id="UP000516173">
    <property type="component" value="Chromosome"/>
</dbReference>
<protein>
    <submittedName>
        <fullName evidence="1">Uncharacterized protein</fullName>
    </submittedName>
</protein>
<proteinExistence type="predicted"/>
<dbReference type="AlphaFoldDB" id="A0A7G1KKW0"/>
<sequence length="95" mass="10187">MEQANRVAEFDQFFTTSVRATRRPDPARLEVVADPGAETLARDLAGRESSCCSFFAFDFTVTAEGVVMGVGVPPTYIEVLDAFAARIQAAIGAGR</sequence>
<evidence type="ECO:0000313" key="2">
    <source>
        <dbReference type="Proteomes" id="UP000516173"/>
    </source>
</evidence>
<name>A0A7G1KKW0_9NOCA</name>
<organism evidence="1 2">
    <name type="scientific">Nocardia wallacei</name>
    <dbReference type="NCBI Taxonomy" id="480035"/>
    <lineage>
        <taxon>Bacteria</taxon>
        <taxon>Bacillati</taxon>
        <taxon>Actinomycetota</taxon>
        <taxon>Actinomycetes</taxon>
        <taxon>Mycobacteriales</taxon>
        <taxon>Nocardiaceae</taxon>
        <taxon>Nocardia</taxon>
    </lineage>
</organism>
<accession>A0A7G1KKW0</accession>
<dbReference type="EMBL" id="AP023396">
    <property type="protein sequence ID" value="BCK55670.1"/>
    <property type="molecule type" value="Genomic_DNA"/>
</dbReference>
<keyword evidence="2" id="KW-1185">Reference proteome</keyword>
<reference evidence="1 2" key="1">
    <citation type="submission" date="2020-08" db="EMBL/GenBank/DDBJ databases">
        <title>Genome Sequencing of Nocardia wallacei strain FMUON74 and assembly.</title>
        <authorList>
            <person name="Toyokawa M."/>
            <person name="Uesaka K."/>
        </authorList>
    </citation>
    <scope>NUCLEOTIDE SEQUENCE [LARGE SCALE GENOMIC DNA]</scope>
    <source>
        <strain evidence="1 2">FMUON74</strain>
    </source>
</reference>
<dbReference type="KEGG" id="nwl:NWFMUON74_34420"/>
<evidence type="ECO:0000313" key="1">
    <source>
        <dbReference type="EMBL" id="BCK55670.1"/>
    </source>
</evidence>